<dbReference type="GO" id="GO:0016491">
    <property type="term" value="F:oxidoreductase activity"/>
    <property type="evidence" value="ECO:0007669"/>
    <property type="project" value="UniProtKB-KW"/>
</dbReference>
<dbReference type="PANTHER" id="PTHR43544">
    <property type="entry name" value="SHORT-CHAIN DEHYDROGENASE/REDUCTASE"/>
    <property type="match status" value="1"/>
</dbReference>
<accession>A0A9W8YM94</accession>
<dbReference type="GO" id="GO:0005737">
    <property type="term" value="C:cytoplasm"/>
    <property type="evidence" value="ECO:0007669"/>
    <property type="project" value="TreeGrafter"/>
</dbReference>
<comment type="similarity">
    <text evidence="1">Belongs to the short-chain dehydrogenases/reductases (SDR) family.</text>
</comment>
<dbReference type="InterPro" id="IPR051468">
    <property type="entry name" value="Fungal_SecMetab_SDRs"/>
</dbReference>
<keyword evidence="2" id="KW-0521">NADP</keyword>
<dbReference type="InterPro" id="IPR036291">
    <property type="entry name" value="NAD(P)-bd_dom_sf"/>
</dbReference>
<dbReference type="PRINTS" id="PR00081">
    <property type="entry name" value="GDHRDH"/>
</dbReference>
<dbReference type="Gene3D" id="3.40.50.720">
    <property type="entry name" value="NAD(P)-binding Rossmann-like Domain"/>
    <property type="match status" value="1"/>
</dbReference>
<proteinExistence type="inferred from homology"/>
<dbReference type="SUPFAM" id="SSF51735">
    <property type="entry name" value="NAD(P)-binding Rossmann-fold domains"/>
    <property type="match status" value="1"/>
</dbReference>
<organism evidence="4 5">
    <name type="scientific">Gnomoniopsis smithogilvyi</name>
    <dbReference type="NCBI Taxonomy" id="1191159"/>
    <lineage>
        <taxon>Eukaryota</taxon>
        <taxon>Fungi</taxon>
        <taxon>Dikarya</taxon>
        <taxon>Ascomycota</taxon>
        <taxon>Pezizomycotina</taxon>
        <taxon>Sordariomycetes</taxon>
        <taxon>Sordariomycetidae</taxon>
        <taxon>Diaporthales</taxon>
        <taxon>Gnomoniaceae</taxon>
        <taxon>Gnomoniopsis</taxon>
    </lineage>
</organism>
<evidence type="ECO:0000256" key="2">
    <source>
        <dbReference type="ARBA" id="ARBA00022857"/>
    </source>
</evidence>
<dbReference type="InterPro" id="IPR002347">
    <property type="entry name" value="SDR_fam"/>
</dbReference>
<dbReference type="Pfam" id="PF00106">
    <property type="entry name" value="adh_short"/>
    <property type="match status" value="1"/>
</dbReference>
<comment type="caution">
    <text evidence="4">The sequence shown here is derived from an EMBL/GenBank/DDBJ whole genome shotgun (WGS) entry which is preliminary data.</text>
</comment>
<keyword evidence="3" id="KW-0560">Oxidoreductase</keyword>
<dbReference type="PANTHER" id="PTHR43544:SF7">
    <property type="entry name" value="NADB-LER2"/>
    <property type="match status" value="1"/>
</dbReference>
<evidence type="ECO:0000256" key="3">
    <source>
        <dbReference type="ARBA" id="ARBA00023002"/>
    </source>
</evidence>
<name>A0A9W8YM94_9PEZI</name>
<evidence type="ECO:0000256" key="1">
    <source>
        <dbReference type="ARBA" id="ARBA00006484"/>
    </source>
</evidence>
<evidence type="ECO:0000313" key="4">
    <source>
        <dbReference type="EMBL" id="KAJ4387611.1"/>
    </source>
</evidence>
<sequence length="250" mass="26611">MPTTVLITGANRGIGRGLAEAFLSRPNHIVIAAVRNPETTTLKDFKATEGSKLILVKIENTSTTDPAAAVEQMRAAGITTLDIVIANAGISPVDALRKVEDMSLDQIRNLFEVNTLSYITLFQAVRPLLKAAAEGGVATKLLAISSSAGQIVDMEPNVPAMVGSYGVSKVALNFLVRRTHFENPWLSAWVMHPGFVQTDTGNATAQVLGMTNAPLTLEESVTGLLEAIDGATKEKTSGKFLNFDGSEIPY</sequence>
<dbReference type="Proteomes" id="UP001140453">
    <property type="component" value="Unassembled WGS sequence"/>
</dbReference>
<dbReference type="OrthoDB" id="9876299at2759"/>
<gene>
    <name evidence="4" type="ORF">N0V93_008207</name>
</gene>
<dbReference type="CDD" id="cd05325">
    <property type="entry name" value="carb_red_sniffer_like_SDR_c"/>
    <property type="match status" value="1"/>
</dbReference>
<reference evidence="4" key="1">
    <citation type="submission" date="2022-10" db="EMBL/GenBank/DDBJ databases">
        <title>Tapping the CABI collections for fungal endophytes: first genome assemblies for Collariella, Neodidymelliopsis, Ascochyta clinopodiicola, Didymella pomorum, Didymosphaeria variabile, Neocosmospora piperis and Neocucurbitaria cava.</title>
        <authorList>
            <person name="Hill R."/>
        </authorList>
    </citation>
    <scope>NUCLEOTIDE SEQUENCE</scope>
    <source>
        <strain evidence="4">IMI 355082</strain>
    </source>
</reference>
<evidence type="ECO:0000313" key="5">
    <source>
        <dbReference type="Proteomes" id="UP001140453"/>
    </source>
</evidence>
<keyword evidence="5" id="KW-1185">Reference proteome</keyword>
<dbReference type="EMBL" id="JAPEVB010000005">
    <property type="protein sequence ID" value="KAJ4387611.1"/>
    <property type="molecule type" value="Genomic_DNA"/>
</dbReference>
<protein>
    <submittedName>
        <fullName evidence="4">Uncharacterized protein</fullName>
    </submittedName>
</protein>
<dbReference type="AlphaFoldDB" id="A0A9W8YM94"/>